<comment type="caution">
    <text evidence="2">The sequence shown here is derived from an EMBL/GenBank/DDBJ whole genome shotgun (WGS) entry which is preliminary data.</text>
</comment>
<accession>A0AAV9C173</accession>
<reference evidence="2" key="1">
    <citation type="journal article" date="2023" name="Nat. Commun.">
        <title>Diploid and tetraploid genomes of Acorus and the evolution of monocots.</title>
        <authorList>
            <person name="Ma L."/>
            <person name="Liu K.W."/>
            <person name="Li Z."/>
            <person name="Hsiao Y.Y."/>
            <person name="Qi Y."/>
            <person name="Fu T."/>
            <person name="Tang G.D."/>
            <person name="Zhang D."/>
            <person name="Sun W.H."/>
            <person name="Liu D.K."/>
            <person name="Li Y."/>
            <person name="Chen G.Z."/>
            <person name="Liu X.D."/>
            <person name="Liao X.Y."/>
            <person name="Jiang Y.T."/>
            <person name="Yu X."/>
            <person name="Hao Y."/>
            <person name="Huang J."/>
            <person name="Zhao X.W."/>
            <person name="Ke S."/>
            <person name="Chen Y.Y."/>
            <person name="Wu W.L."/>
            <person name="Hsu J.L."/>
            <person name="Lin Y.F."/>
            <person name="Huang M.D."/>
            <person name="Li C.Y."/>
            <person name="Huang L."/>
            <person name="Wang Z.W."/>
            <person name="Zhao X."/>
            <person name="Zhong W.Y."/>
            <person name="Peng D.H."/>
            <person name="Ahmad S."/>
            <person name="Lan S."/>
            <person name="Zhang J.S."/>
            <person name="Tsai W.C."/>
            <person name="Van de Peer Y."/>
            <person name="Liu Z.J."/>
        </authorList>
    </citation>
    <scope>NUCLEOTIDE SEQUENCE</scope>
    <source>
        <strain evidence="2">CP</strain>
    </source>
</reference>
<evidence type="ECO:0000313" key="2">
    <source>
        <dbReference type="EMBL" id="KAK1282865.1"/>
    </source>
</evidence>
<dbReference type="EMBL" id="JAUJYO010000022">
    <property type="protein sequence ID" value="KAK1282865.1"/>
    <property type="molecule type" value="Genomic_DNA"/>
</dbReference>
<feature type="region of interest" description="Disordered" evidence="1">
    <location>
        <begin position="26"/>
        <end position="49"/>
    </location>
</feature>
<keyword evidence="3" id="KW-1185">Reference proteome</keyword>
<protein>
    <submittedName>
        <fullName evidence="2">Uncharacterized protein</fullName>
    </submittedName>
</protein>
<evidence type="ECO:0000313" key="3">
    <source>
        <dbReference type="Proteomes" id="UP001180020"/>
    </source>
</evidence>
<dbReference type="AlphaFoldDB" id="A0AAV9C173"/>
<dbReference type="Proteomes" id="UP001180020">
    <property type="component" value="Unassembled WGS sequence"/>
</dbReference>
<feature type="compositionally biased region" description="Polar residues" evidence="1">
    <location>
        <begin position="31"/>
        <end position="42"/>
    </location>
</feature>
<proteinExistence type="predicted"/>
<sequence length="68" mass="7256">MAQALIESEPEPPTFEPVNIVTLNEDDPEKTIQNGGLSSSTGHPMPGTVAPGSYCELRMALNWSTPSN</sequence>
<reference evidence="2" key="2">
    <citation type="submission" date="2023-06" db="EMBL/GenBank/DDBJ databases">
        <authorList>
            <person name="Ma L."/>
            <person name="Liu K.-W."/>
            <person name="Li Z."/>
            <person name="Hsiao Y.-Y."/>
            <person name="Qi Y."/>
            <person name="Fu T."/>
            <person name="Tang G."/>
            <person name="Zhang D."/>
            <person name="Sun W.-H."/>
            <person name="Liu D.-K."/>
            <person name="Li Y."/>
            <person name="Chen G.-Z."/>
            <person name="Liu X.-D."/>
            <person name="Liao X.-Y."/>
            <person name="Jiang Y.-T."/>
            <person name="Yu X."/>
            <person name="Hao Y."/>
            <person name="Huang J."/>
            <person name="Zhao X.-W."/>
            <person name="Ke S."/>
            <person name="Chen Y.-Y."/>
            <person name="Wu W.-L."/>
            <person name="Hsu J.-L."/>
            <person name="Lin Y.-F."/>
            <person name="Huang M.-D."/>
            <person name="Li C.-Y."/>
            <person name="Huang L."/>
            <person name="Wang Z.-W."/>
            <person name="Zhao X."/>
            <person name="Zhong W.-Y."/>
            <person name="Peng D.-H."/>
            <person name="Ahmad S."/>
            <person name="Lan S."/>
            <person name="Zhang J.-S."/>
            <person name="Tsai W.-C."/>
            <person name="Van De Peer Y."/>
            <person name="Liu Z.-J."/>
        </authorList>
    </citation>
    <scope>NUCLEOTIDE SEQUENCE</scope>
    <source>
        <strain evidence="2">CP</strain>
        <tissue evidence="2">Leaves</tissue>
    </source>
</reference>
<gene>
    <name evidence="2" type="ORF">QJS10_CPB22g00251</name>
</gene>
<organism evidence="2 3">
    <name type="scientific">Acorus calamus</name>
    <name type="common">Sweet flag</name>
    <dbReference type="NCBI Taxonomy" id="4465"/>
    <lineage>
        <taxon>Eukaryota</taxon>
        <taxon>Viridiplantae</taxon>
        <taxon>Streptophyta</taxon>
        <taxon>Embryophyta</taxon>
        <taxon>Tracheophyta</taxon>
        <taxon>Spermatophyta</taxon>
        <taxon>Magnoliopsida</taxon>
        <taxon>Liliopsida</taxon>
        <taxon>Acoraceae</taxon>
        <taxon>Acorus</taxon>
    </lineage>
</organism>
<name>A0AAV9C173_ACOCL</name>
<evidence type="ECO:0000256" key="1">
    <source>
        <dbReference type="SAM" id="MobiDB-lite"/>
    </source>
</evidence>